<dbReference type="RefSeq" id="WP_047848804.1">
    <property type="nucleotide sequence ID" value="NZ_AEJF01000135.1"/>
</dbReference>
<evidence type="ECO:0000313" key="2">
    <source>
        <dbReference type="EMBL" id="KLU24079.1"/>
    </source>
</evidence>
<dbReference type="OrthoDB" id="5510591at2"/>
<dbReference type="PANTHER" id="PTHR47129">
    <property type="entry name" value="QUINONE OXIDOREDUCTASE 2"/>
    <property type="match status" value="1"/>
</dbReference>
<protein>
    <submittedName>
        <fullName evidence="2">Quinone oxidoreductase</fullName>
    </submittedName>
</protein>
<dbReference type="SUPFAM" id="SSF51735">
    <property type="entry name" value="NAD(P)-binding Rossmann-fold domains"/>
    <property type="match status" value="1"/>
</dbReference>
<comment type="caution">
    <text evidence="2">The sequence shown here is derived from an EMBL/GenBank/DDBJ whole genome shotgun (WGS) entry which is preliminary data.</text>
</comment>
<dbReference type="AlphaFoldDB" id="A0A0J1CU05"/>
<name>A0A0J1CU05_9BURK</name>
<organism evidence="2 3">
    <name type="scientific">Caballeronia mineralivorans PML1(12)</name>
    <dbReference type="NCBI Taxonomy" id="908627"/>
    <lineage>
        <taxon>Bacteria</taxon>
        <taxon>Pseudomonadati</taxon>
        <taxon>Pseudomonadota</taxon>
        <taxon>Betaproteobacteria</taxon>
        <taxon>Burkholderiales</taxon>
        <taxon>Burkholderiaceae</taxon>
        <taxon>Caballeronia</taxon>
    </lineage>
</organism>
<gene>
    <name evidence="2" type="ORF">EOS_21920</name>
</gene>
<dbReference type="Pfam" id="PF13460">
    <property type="entry name" value="NAD_binding_10"/>
    <property type="match status" value="1"/>
</dbReference>
<reference evidence="2 3" key="1">
    <citation type="journal article" date="2015" name="Genome Announc.">
        <title>Draft Genome Sequence of Burkholderia sp. Strain PML1(12), an Ectomycorrhizosphere-Inhabiting Bacterium with Effective Mineral-Weathering Ability.</title>
        <authorList>
            <person name="Uroz S."/>
            <person name="Oger P."/>
        </authorList>
    </citation>
    <scope>NUCLEOTIDE SEQUENCE [LARGE SCALE GENOMIC DNA]</scope>
    <source>
        <strain evidence="3">PML1(12)</strain>
    </source>
</reference>
<dbReference type="PATRIC" id="fig|908627.4.peg.4896"/>
<evidence type="ECO:0000259" key="1">
    <source>
        <dbReference type="Pfam" id="PF13460"/>
    </source>
</evidence>
<keyword evidence="3" id="KW-1185">Reference proteome</keyword>
<sequence>MIVVTGATGQLGRLVIQALLKTQPASEIVAAVRSPEKVADLAALGVQVRRADYNEPATLDAAFEGADKLLLISSSEIGWRAVQHRAAIEAAKRSGVELIGYTSVLHADTTPLGLAAEHRETEAALRASAVPFVLLRNGWYTENYTHSLASALEHGAILGCAGNGRIASAARADYAEAAAIVMTRDAQAGCVYELAGDTAYTLADLAAEVTRQSGKKVEYRNLSEPEYKEALIEVGLPEAVAELLSDSDTGASKRALFDDGHQLSTLLGRPTTPLAAVVAAALAA</sequence>
<dbReference type="InterPro" id="IPR052718">
    <property type="entry name" value="NmrA-type_oxidoreductase"/>
</dbReference>
<dbReference type="Gene3D" id="3.40.50.720">
    <property type="entry name" value="NAD(P)-binding Rossmann-like Domain"/>
    <property type="match status" value="1"/>
</dbReference>
<evidence type="ECO:0000313" key="3">
    <source>
        <dbReference type="Proteomes" id="UP000035963"/>
    </source>
</evidence>
<dbReference type="InterPro" id="IPR016040">
    <property type="entry name" value="NAD(P)-bd_dom"/>
</dbReference>
<dbReference type="Gene3D" id="3.90.25.10">
    <property type="entry name" value="UDP-galactose 4-epimerase, domain 1"/>
    <property type="match status" value="1"/>
</dbReference>
<accession>A0A0J1CU05</accession>
<dbReference type="EMBL" id="AEJF01000135">
    <property type="protein sequence ID" value="KLU24079.1"/>
    <property type="molecule type" value="Genomic_DNA"/>
</dbReference>
<dbReference type="Proteomes" id="UP000035963">
    <property type="component" value="Unassembled WGS sequence"/>
</dbReference>
<feature type="domain" description="NAD(P)-binding" evidence="1">
    <location>
        <begin position="6"/>
        <end position="149"/>
    </location>
</feature>
<dbReference type="InterPro" id="IPR036291">
    <property type="entry name" value="NAD(P)-bd_dom_sf"/>
</dbReference>
<dbReference type="CDD" id="cd05269">
    <property type="entry name" value="TMR_SDR_a"/>
    <property type="match status" value="1"/>
</dbReference>
<proteinExistence type="predicted"/>
<dbReference type="PANTHER" id="PTHR47129:SF1">
    <property type="entry name" value="NMRA-LIKE DOMAIN-CONTAINING PROTEIN"/>
    <property type="match status" value="1"/>
</dbReference>